<dbReference type="Pfam" id="PF00563">
    <property type="entry name" value="EAL"/>
    <property type="match status" value="1"/>
</dbReference>
<keyword evidence="3" id="KW-0812">Transmembrane</keyword>
<dbReference type="InterPro" id="IPR029787">
    <property type="entry name" value="Nucleotide_cyclase"/>
</dbReference>
<feature type="transmembrane region" description="Helical" evidence="3">
    <location>
        <begin position="155"/>
        <end position="175"/>
    </location>
</feature>
<keyword evidence="3" id="KW-1133">Transmembrane helix</keyword>
<evidence type="ECO:0000256" key="2">
    <source>
        <dbReference type="SAM" id="MobiDB-lite"/>
    </source>
</evidence>
<dbReference type="InterPro" id="IPR043128">
    <property type="entry name" value="Rev_trsase/Diguanyl_cyclase"/>
</dbReference>
<dbReference type="InterPro" id="IPR000160">
    <property type="entry name" value="GGDEF_dom"/>
</dbReference>
<feature type="transmembrane region" description="Helical" evidence="3">
    <location>
        <begin position="75"/>
        <end position="95"/>
    </location>
</feature>
<feature type="transmembrane region" description="Helical" evidence="3">
    <location>
        <begin position="44"/>
        <end position="63"/>
    </location>
</feature>
<dbReference type="PANTHER" id="PTHR44757">
    <property type="entry name" value="DIGUANYLATE CYCLASE DGCP"/>
    <property type="match status" value="1"/>
</dbReference>
<dbReference type="Pfam" id="PF00990">
    <property type="entry name" value="GGDEF"/>
    <property type="match status" value="1"/>
</dbReference>
<dbReference type="NCBIfam" id="TIGR00254">
    <property type="entry name" value="GGDEF"/>
    <property type="match status" value="1"/>
</dbReference>
<feature type="coiled-coil region" evidence="1">
    <location>
        <begin position="237"/>
        <end position="267"/>
    </location>
</feature>
<dbReference type="InterPro" id="IPR052155">
    <property type="entry name" value="Biofilm_reg_signaling"/>
</dbReference>
<evidence type="ECO:0000256" key="3">
    <source>
        <dbReference type="SAM" id="Phobius"/>
    </source>
</evidence>
<dbReference type="PROSITE" id="PS50887">
    <property type="entry name" value="GGDEF"/>
    <property type="match status" value="1"/>
</dbReference>
<proteinExistence type="predicted"/>
<sequence length="735" mass="79671">MVVDEGPITFGYYTTALLATAGIALASGAQFAVIGLWRRREAIYLSYALLCLCVAILAGGNALLHTARSMADATLALRVMIASAAVSFLPFVIFIRAYTGGPPQRQLQLVVGAMAGGFLWLDLVRPGTLFYSSLAPGRRIVLPWGEQLYGLTGDISNWGVLFHALTYLAFLWALFRAVAQIRGGEPLRGSLLSVCLLAQFAALLWGDVVVDALGYRYPYLDAFSFLPFVLLMGLSLAAQLHQRTVQLEQTTRRLESEAQIRRDAELNLRHVAYHDSLTGLPNRLRALDRLADLHAEVLARRQHGAVLLIDLDNFKTINDALGHPIGDRMLEAVADRLLAAAPAEALLARLGGDEFVLVLGPLSGDAEAAQAQAQAVAERMVARLAEPVMVDSRILAAGASVGVAVFPSGEADVADLVRRADIALYRAKAAGRNAVRLFLPPMQQEADTRLALERGLRTALEQERMPAQFALHFQPLVSRQGDLLGAEALLRWRHPQLGELSPSVFIPLAEETGLIHALGAWVIREACAHIRAWDRDGVAFGDRLAVNVSAWQLAQPQFAAQLEAEVRGAGVEPSRLTLELTESALLQDFDSALDTLRQLAAAGFRLALDDFGTGYSSLSYLQRLPLDVLKIDRAFVSELHPSASTPLAGFIIDVAHRLGVAAVAEGVETVAQRLALERLGCDGLQGYLICRPVDEAGFRQWLAEREQARSLPQAQRPSSDAGGTARDVGLTRERP</sequence>
<dbReference type="SMART" id="SM00052">
    <property type="entry name" value="EAL"/>
    <property type="match status" value="1"/>
</dbReference>
<keyword evidence="3" id="KW-0472">Membrane</keyword>
<name>A0ABU8JDV6_9GAMM</name>
<evidence type="ECO:0000259" key="4">
    <source>
        <dbReference type="PROSITE" id="PS50883"/>
    </source>
</evidence>
<dbReference type="PANTHER" id="PTHR44757:SF2">
    <property type="entry name" value="BIOFILM ARCHITECTURE MAINTENANCE PROTEIN MBAA"/>
    <property type="match status" value="1"/>
</dbReference>
<evidence type="ECO:0000313" key="7">
    <source>
        <dbReference type="Proteomes" id="UP001381174"/>
    </source>
</evidence>
<dbReference type="SUPFAM" id="SSF141868">
    <property type="entry name" value="EAL domain-like"/>
    <property type="match status" value="1"/>
</dbReference>
<dbReference type="CDD" id="cd01948">
    <property type="entry name" value="EAL"/>
    <property type="match status" value="1"/>
</dbReference>
<accession>A0ABU8JDV6</accession>
<dbReference type="InterPro" id="IPR035919">
    <property type="entry name" value="EAL_sf"/>
</dbReference>
<reference evidence="6 7" key="1">
    <citation type="journal article" date="2014" name="Int. J. Syst. Evol. Microbiol.">
        <title>Fulvimonas yonginensis sp. nov., isolated from greenhouse soil, and emended description of the genus Fulvimonas.</title>
        <authorList>
            <person name="Ahn J.H."/>
            <person name="Kim S.J."/>
            <person name="Weon H.Y."/>
            <person name="Hong S.B."/>
            <person name="Seok S.J."/>
            <person name="Kwon S.W."/>
        </authorList>
    </citation>
    <scope>NUCLEOTIDE SEQUENCE [LARGE SCALE GENOMIC DNA]</scope>
    <source>
        <strain evidence="6 7">KACC 16952</strain>
    </source>
</reference>
<feature type="transmembrane region" description="Helical" evidence="3">
    <location>
        <begin position="107"/>
        <end position="124"/>
    </location>
</feature>
<evidence type="ECO:0000259" key="5">
    <source>
        <dbReference type="PROSITE" id="PS50887"/>
    </source>
</evidence>
<dbReference type="RefSeq" id="WP_336808374.1">
    <property type="nucleotide sequence ID" value="NZ_JBBBNY010000011.1"/>
</dbReference>
<evidence type="ECO:0000313" key="6">
    <source>
        <dbReference type="EMBL" id="MEI7037735.1"/>
    </source>
</evidence>
<feature type="region of interest" description="Disordered" evidence="2">
    <location>
        <begin position="708"/>
        <end position="735"/>
    </location>
</feature>
<dbReference type="EMBL" id="JBBBNY010000011">
    <property type="protein sequence ID" value="MEI7037735.1"/>
    <property type="molecule type" value="Genomic_DNA"/>
</dbReference>
<feature type="domain" description="EAL" evidence="4">
    <location>
        <begin position="449"/>
        <end position="706"/>
    </location>
</feature>
<gene>
    <name evidence="6" type="ORF">WAT24_13280</name>
</gene>
<feature type="domain" description="GGDEF" evidence="5">
    <location>
        <begin position="302"/>
        <end position="440"/>
    </location>
</feature>
<feature type="transmembrane region" description="Helical" evidence="3">
    <location>
        <begin position="12"/>
        <end position="37"/>
    </location>
</feature>
<dbReference type="SUPFAM" id="SSF55073">
    <property type="entry name" value="Nucleotide cyclase"/>
    <property type="match status" value="1"/>
</dbReference>
<evidence type="ECO:0000256" key="1">
    <source>
        <dbReference type="SAM" id="Coils"/>
    </source>
</evidence>
<dbReference type="Gene3D" id="3.20.20.450">
    <property type="entry name" value="EAL domain"/>
    <property type="match status" value="1"/>
</dbReference>
<dbReference type="SMART" id="SM00267">
    <property type="entry name" value="GGDEF"/>
    <property type="match status" value="1"/>
</dbReference>
<organism evidence="6 7">
    <name type="scientific">Fulvimonas yonginensis</name>
    <dbReference type="NCBI Taxonomy" id="1495200"/>
    <lineage>
        <taxon>Bacteria</taxon>
        <taxon>Pseudomonadati</taxon>
        <taxon>Pseudomonadota</taxon>
        <taxon>Gammaproteobacteria</taxon>
        <taxon>Lysobacterales</taxon>
        <taxon>Rhodanobacteraceae</taxon>
        <taxon>Fulvimonas</taxon>
    </lineage>
</organism>
<keyword evidence="7" id="KW-1185">Reference proteome</keyword>
<dbReference type="Gene3D" id="3.30.70.270">
    <property type="match status" value="1"/>
</dbReference>
<dbReference type="PROSITE" id="PS50883">
    <property type="entry name" value="EAL"/>
    <property type="match status" value="1"/>
</dbReference>
<comment type="caution">
    <text evidence="6">The sequence shown here is derived from an EMBL/GenBank/DDBJ whole genome shotgun (WGS) entry which is preliminary data.</text>
</comment>
<dbReference type="CDD" id="cd01949">
    <property type="entry name" value="GGDEF"/>
    <property type="match status" value="1"/>
</dbReference>
<feature type="transmembrane region" description="Helical" evidence="3">
    <location>
        <begin position="187"/>
        <end position="205"/>
    </location>
</feature>
<keyword evidence="1" id="KW-0175">Coiled coil</keyword>
<protein>
    <submittedName>
        <fullName evidence="6">EAL domain-containing protein</fullName>
    </submittedName>
</protein>
<dbReference type="Proteomes" id="UP001381174">
    <property type="component" value="Unassembled WGS sequence"/>
</dbReference>
<dbReference type="InterPro" id="IPR001633">
    <property type="entry name" value="EAL_dom"/>
</dbReference>